<evidence type="ECO:0000313" key="2">
    <source>
        <dbReference type="EMBL" id="KZT31499.1"/>
    </source>
</evidence>
<feature type="compositionally biased region" description="Basic residues" evidence="1">
    <location>
        <begin position="127"/>
        <end position="136"/>
    </location>
</feature>
<name>A0A165WTA8_9AGAM</name>
<sequence>MGRERIIHPLPVRPIVEEEVPIEPELLGSPENLDNNPISQSQELPRSNEPWKTKPDATGRYRVYPCRPTYIPDAVNPHRPHDLPQSDPPFADPDSSDSSSDSSSESDESEAPDTPRLSKKPDPNSRRSAKRRKRALKAALGPIPNLTTLLYARARWLSGHTELRMLCGYTSGYWVPEIFSKP</sequence>
<dbReference type="EMBL" id="KV428556">
    <property type="protein sequence ID" value="KZT31499.1"/>
    <property type="molecule type" value="Genomic_DNA"/>
</dbReference>
<gene>
    <name evidence="2" type="ORF">SISSUDRAFT_1067712</name>
</gene>
<feature type="compositionally biased region" description="Basic and acidic residues" evidence="1">
    <location>
        <begin position="49"/>
        <end position="59"/>
    </location>
</feature>
<organism evidence="2 3">
    <name type="scientific">Sistotremastrum suecicum HHB10207 ss-3</name>
    <dbReference type="NCBI Taxonomy" id="1314776"/>
    <lineage>
        <taxon>Eukaryota</taxon>
        <taxon>Fungi</taxon>
        <taxon>Dikarya</taxon>
        <taxon>Basidiomycota</taxon>
        <taxon>Agaricomycotina</taxon>
        <taxon>Agaricomycetes</taxon>
        <taxon>Sistotremastrales</taxon>
        <taxon>Sistotremastraceae</taxon>
        <taxon>Sistotremastrum</taxon>
    </lineage>
</organism>
<reference evidence="2 3" key="1">
    <citation type="journal article" date="2016" name="Mol. Biol. Evol.">
        <title>Comparative Genomics of Early-Diverging Mushroom-Forming Fungi Provides Insights into the Origins of Lignocellulose Decay Capabilities.</title>
        <authorList>
            <person name="Nagy L.G."/>
            <person name="Riley R."/>
            <person name="Tritt A."/>
            <person name="Adam C."/>
            <person name="Daum C."/>
            <person name="Floudas D."/>
            <person name="Sun H."/>
            <person name="Yadav J.S."/>
            <person name="Pangilinan J."/>
            <person name="Larsson K.H."/>
            <person name="Matsuura K."/>
            <person name="Barry K."/>
            <person name="Labutti K."/>
            <person name="Kuo R."/>
            <person name="Ohm R.A."/>
            <person name="Bhattacharya S.S."/>
            <person name="Shirouzu T."/>
            <person name="Yoshinaga Y."/>
            <person name="Martin F.M."/>
            <person name="Grigoriev I.V."/>
            <person name="Hibbett D.S."/>
        </authorList>
    </citation>
    <scope>NUCLEOTIDE SEQUENCE [LARGE SCALE GENOMIC DNA]</scope>
    <source>
        <strain evidence="2 3">HHB10207 ss-3</strain>
    </source>
</reference>
<evidence type="ECO:0000256" key="1">
    <source>
        <dbReference type="SAM" id="MobiDB-lite"/>
    </source>
</evidence>
<keyword evidence="3" id="KW-1185">Reference proteome</keyword>
<feature type="region of interest" description="Disordered" evidence="1">
    <location>
        <begin position="1"/>
        <end position="136"/>
    </location>
</feature>
<dbReference type="AlphaFoldDB" id="A0A165WTA8"/>
<feature type="compositionally biased region" description="Low complexity" evidence="1">
    <location>
        <begin position="92"/>
        <end position="103"/>
    </location>
</feature>
<dbReference type="Proteomes" id="UP000076798">
    <property type="component" value="Unassembled WGS sequence"/>
</dbReference>
<evidence type="ECO:0000313" key="3">
    <source>
        <dbReference type="Proteomes" id="UP000076798"/>
    </source>
</evidence>
<proteinExistence type="predicted"/>
<accession>A0A165WTA8</accession>
<protein>
    <submittedName>
        <fullName evidence="2">Uncharacterized protein</fullName>
    </submittedName>
</protein>
<feature type="compositionally biased region" description="Polar residues" evidence="1">
    <location>
        <begin position="32"/>
        <end position="45"/>
    </location>
</feature>